<feature type="compositionally biased region" description="Acidic residues" evidence="1">
    <location>
        <begin position="544"/>
        <end position="559"/>
    </location>
</feature>
<gene>
    <name evidence="2" type="ORF">C6P46_005349</name>
</gene>
<keyword evidence="3" id="KW-1185">Reference proteome</keyword>
<evidence type="ECO:0000313" key="2">
    <source>
        <dbReference type="EMBL" id="KAG0659053.1"/>
    </source>
</evidence>
<feature type="compositionally biased region" description="Basic and acidic residues" evidence="1">
    <location>
        <begin position="624"/>
        <end position="633"/>
    </location>
</feature>
<sequence>MDDSTAQQLFLVGLLQAPSSSLASLVSLPSSPVYTTLAALLAHPEHQANRHLLHAVVARLAQSRNALPLPLLALYAHAFLPTNHARVAAVIADAIAATPKLAQQLAATLPEALRVALESGSGSESGAAIVCSLVRAVSTTGSVLTPQRIQDLVKTVTQNYPPRNGNDRLRLALLETVHDLVLSCATHLGVQVLQPVLESLLLTHNKESTPDLLARDLASLYPSLAEELSQLVLGAVGPVARSTKDLIARFRRSAAHPHPQGGDELDWVARLRRTEEEEKQRTHNKEEAGGGGGPDSSSWRDSAAKDRGKAAAAAPPPLTAEREAELTKAVTSILDLFPSESPAFLRACLLHPRFSSSSGSTGQDLNIERAQEQVVEALLSDGSSSFPDELTRIRLGLVDDGDGGGVAAGSAEADVAAVMITAAPSSVAEAPVPAAVIERRNVYDDDKYFQRGKILLPSARGSSDSAPAARIRHRVVELDERLKQSILALAERESSDDEEEDDQDHLESGEGGGVARRRKTYGFLEEEEDGDDGTATPRIRIGGADEEPDENEQEAEVGDGEGGGSGSGSRDRPLAQSRATAPRASSSSFTAGYDPAAVLVLESTYLRHPAVFARDAATRRGKARKELKERTGLGDEQIEGWKVMLERDPKKLQKMQDKHVDLGARSNRPSAPTDDASASSSRAPRATQDGTAKPKAPGPNSGGGKGGGTKAGGSGQGPGQGQKTGTGSSGPKRSDGGRREHDRAKRGRDRKLARMGAAGAPP</sequence>
<dbReference type="AlphaFoldDB" id="A0A9P7B4E9"/>
<feature type="compositionally biased region" description="Basic and acidic residues" evidence="1">
    <location>
        <begin position="275"/>
        <end position="288"/>
    </location>
</feature>
<feature type="compositionally biased region" description="Low complexity" evidence="1">
    <location>
        <begin position="575"/>
        <end position="591"/>
    </location>
</feature>
<protein>
    <recommendedName>
        <fullName evidence="4">CUE domain-containing protein</fullName>
    </recommendedName>
</protein>
<proteinExistence type="predicted"/>
<feature type="compositionally biased region" description="Low complexity" evidence="1">
    <location>
        <begin position="668"/>
        <end position="699"/>
    </location>
</feature>
<dbReference type="EMBL" id="PUHQ01000058">
    <property type="protein sequence ID" value="KAG0659053.1"/>
    <property type="molecule type" value="Genomic_DNA"/>
</dbReference>
<dbReference type="OrthoDB" id="5577209at2759"/>
<comment type="caution">
    <text evidence="2">The sequence shown here is derived from an EMBL/GenBank/DDBJ whole genome shotgun (WGS) entry which is preliminary data.</text>
</comment>
<feature type="compositionally biased region" description="Basic and acidic residues" evidence="1">
    <location>
        <begin position="732"/>
        <end position="743"/>
    </location>
</feature>
<feature type="compositionally biased region" description="Basic and acidic residues" evidence="1">
    <location>
        <begin position="644"/>
        <end position="662"/>
    </location>
</feature>
<evidence type="ECO:0000313" key="3">
    <source>
        <dbReference type="Proteomes" id="UP000777482"/>
    </source>
</evidence>
<reference evidence="2 3" key="1">
    <citation type="submission" date="2020-11" db="EMBL/GenBank/DDBJ databases">
        <title>Kefir isolates.</title>
        <authorList>
            <person name="Marcisauskas S."/>
            <person name="Kim Y."/>
            <person name="Blasche S."/>
        </authorList>
    </citation>
    <scope>NUCLEOTIDE SEQUENCE [LARGE SCALE GENOMIC DNA]</scope>
    <source>
        <strain evidence="2 3">KR</strain>
    </source>
</reference>
<feature type="region of interest" description="Disordered" evidence="1">
    <location>
        <begin position="614"/>
        <end position="762"/>
    </location>
</feature>
<feature type="region of interest" description="Disordered" evidence="1">
    <location>
        <begin position="490"/>
        <end position="592"/>
    </location>
</feature>
<feature type="region of interest" description="Disordered" evidence="1">
    <location>
        <begin position="275"/>
        <end position="320"/>
    </location>
</feature>
<organism evidence="2 3">
    <name type="scientific">Rhodotorula mucilaginosa</name>
    <name type="common">Yeast</name>
    <name type="synonym">Rhodotorula rubra</name>
    <dbReference type="NCBI Taxonomy" id="5537"/>
    <lineage>
        <taxon>Eukaryota</taxon>
        <taxon>Fungi</taxon>
        <taxon>Dikarya</taxon>
        <taxon>Basidiomycota</taxon>
        <taxon>Pucciniomycotina</taxon>
        <taxon>Microbotryomycetes</taxon>
        <taxon>Sporidiobolales</taxon>
        <taxon>Sporidiobolaceae</taxon>
        <taxon>Rhodotorula</taxon>
    </lineage>
</organism>
<feature type="compositionally biased region" description="Acidic residues" evidence="1">
    <location>
        <begin position="494"/>
        <end position="504"/>
    </location>
</feature>
<feature type="compositionally biased region" description="Gly residues" evidence="1">
    <location>
        <begin position="700"/>
        <end position="728"/>
    </location>
</feature>
<evidence type="ECO:0008006" key="4">
    <source>
        <dbReference type="Google" id="ProtNLM"/>
    </source>
</evidence>
<dbReference type="Proteomes" id="UP000777482">
    <property type="component" value="Unassembled WGS sequence"/>
</dbReference>
<accession>A0A9P7B4E9</accession>
<evidence type="ECO:0000256" key="1">
    <source>
        <dbReference type="SAM" id="MobiDB-lite"/>
    </source>
</evidence>
<name>A0A9P7B4E9_RHOMI</name>
<feature type="compositionally biased region" description="Basic residues" evidence="1">
    <location>
        <begin position="744"/>
        <end position="753"/>
    </location>
</feature>